<feature type="compositionally biased region" description="Gly residues" evidence="1">
    <location>
        <begin position="26"/>
        <end position="36"/>
    </location>
</feature>
<dbReference type="AlphaFoldDB" id="A0A0F2M6M2"/>
<feature type="compositionally biased region" description="Basic and acidic residues" evidence="1">
    <location>
        <begin position="1"/>
        <end position="11"/>
    </location>
</feature>
<organism evidence="2 3">
    <name type="scientific">Sporothrix schenckii 1099-18</name>
    <dbReference type="NCBI Taxonomy" id="1397361"/>
    <lineage>
        <taxon>Eukaryota</taxon>
        <taxon>Fungi</taxon>
        <taxon>Dikarya</taxon>
        <taxon>Ascomycota</taxon>
        <taxon>Pezizomycotina</taxon>
        <taxon>Sordariomycetes</taxon>
        <taxon>Sordariomycetidae</taxon>
        <taxon>Ophiostomatales</taxon>
        <taxon>Ophiostomataceae</taxon>
        <taxon>Sporothrix</taxon>
    </lineage>
</organism>
<dbReference type="GeneID" id="27671832"/>
<protein>
    <submittedName>
        <fullName evidence="2">Uncharacterized protein</fullName>
    </submittedName>
</protein>
<evidence type="ECO:0000313" key="2">
    <source>
        <dbReference type="EMBL" id="KJR84749.1"/>
    </source>
</evidence>
<feature type="compositionally biased region" description="Basic and acidic residues" evidence="1">
    <location>
        <begin position="131"/>
        <end position="145"/>
    </location>
</feature>
<sequence>MAGRCKSEKKQRSTIFTDKGEWVGSVGRGGEQGTGGCRATAHRSRRDRVESMDAVSEADGSRPADLGQAKRPRRVSALPSCRDQRMQGGRRNAEKRKNESNTTNGEMTRSGQRRVVEGETAWWQQCGGRQKTRDGNKVDVEDKRF</sequence>
<dbReference type="VEuPathDB" id="FungiDB:SPSK_09990"/>
<dbReference type="KEGG" id="ssck:SPSK_09990"/>
<dbReference type="RefSeq" id="XP_016587425.1">
    <property type="nucleotide sequence ID" value="XM_016736555.1"/>
</dbReference>
<evidence type="ECO:0000256" key="1">
    <source>
        <dbReference type="SAM" id="MobiDB-lite"/>
    </source>
</evidence>
<accession>A0A0F2M6M2</accession>
<evidence type="ECO:0000313" key="3">
    <source>
        <dbReference type="Proteomes" id="UP000033710"/>
    </source>
</evidence>
<gene>
    <name evidence="2" type="ORF">SPSK_09990</name>
</gene>
<proteinExistence type="predicted"/>
<reference evidence="2 3" key="1">
    <citation type="journal article" date="2014" name="BMC Genomics">
        <title>Comparative genomics of the major fungal agents of human and animal Sporotrichosis: Sporothrix schenckii and Sporothrix brasiliensis.</title>
        <authorList>
            <person name="Teixeira M.M."/>
            <person name="de Almeida L.G."/>
            <person name="Kubitschek-Barreira P."/>
            <person name="Alves F.L."/>
            <person name="Kioshima E.S."/>
            <person name="Abadio A.K."/>
            <person name="Fernandes L."/>
            <person name="Derengowski L.S."/>
            <person name="Ferreira K.S."/>
            <person name="Souza R.C."/>
            <person name="Ruiz J.C."/>
            <person name="de Andrade N.C."/>
            <person name="Paes H.C."/>
            <person name="Nicola A.M."/>
            <person name="Albuquerque P."/>
            <person name="Gerber A.L."/>
            <person name="Martins V.P."/>
            <person name="Peconick L.D."/>
            <person name="Neto A.V."/>
            <person name="Chaucanez C.B."/>
            <person name="Silva P.A."/>
            <person name="Cunha O.L."/>
            <person name="de Oliveira F.F."/>
            <person name="dos Santos T.C."/>
            <person name="Barros A.L."/>
            <person name="Soares M.A."/>
            <person name="de Oliveira L.M."/>
            <person name="Marini M.M."/>
            <person name="Villalobos-Duno H."/>
            <person name="Cunha M.M."/>
            <person name="de Hoog S."/>
            <person name="da Silveira J.F."/>
            <person name="Henrissat B."/>
            <person name="Nino-Vega G.A."/>
            <person name="Cisalpino P.S."/>
            <person name="Mora-Montes H.M."/>
            <person name="Almeida S.R."/>
            <person name="Stajich J.E."/>
            <person name="Lopes-Bezerra L.M."/>
            <person name="Vasconcelos A.T."/>
            <person name="Felipe M.S."/>
        </authorList>
    </citation>
    <scope>NUCLEOTIDE SEQUENCE [LARGE SCALE GENOMIC DNA]</scope>
    <source>
        <strain evidence="2 3">1099-18</strain>
    </source>
</reference>
<feature type="region of interest" description="Disordered" evidence="1">
    <location>
        <begin position="1"/>
        <end position="145"/>
    </location>
</feature>
<reference evidence="2 3" key="2">
    <citation type="journal article" date="2015" name="Eukaryot. Cell">
        <title>Asexual propagation of a virulent clone complex in a human and feline outbreak of sporotrichosis.</title>
        <authorList>
            <person name="Teixeira Mde M."/>
            <person name="Rodrigues A.M."/>
            <person name="Tsui C.K."/>
            <person name="de Almeida L.G."/>
            <person name="Van Diepeningen A.D."/>
            <person name="van den Ende B.G."/>
            <person name="Fernandes G.F."/>
            <person name="Kano R."/>
            <person name="Hamelin R.C."/>
            <person name="Lopes-Bezerra L.M."/>
            <person name="Vasconcelos A.T."/>
            <person name="de Hoog S."/>
            <person name="de Camargo Z.P."/>
            <person name="Felipe M.S."/>
        </authorList>
    </citation>
    <scope>NUCLEOTIDE SEQUENCE [LARGE SCALE GENOMIC DNA]</scope>
    <source>
        <strain evidence="2 3">1099-18</strain>
    </source>
</reference>
<name>A0A0F2M6M2_SPOSC</name>
<comment type="caution">
    <text evidence="2">The sequence shown here is derived from an EMBL/GenBank/DDBJ whole genome shotgun (WGS) entry which is preliminary data.</text>
</comment>
<feature type="compositionally biased region" description="Polar residues" evidence="1">
    <location>
        <begin position="100"/>
        <end position="110"/>
    </location>
</feature>
<dbReference type="EMBL" id="AXCR01000007">
    <property type="protein sequence ID" value="KJR84749.1"/>
    <property type="molecule type" value="Genomic_DNA"/>
</dbReference>
<dbReference type="Proteomes" id="UP000033710">
    <property type="component" value="Unassembled WGS sequence"/>
</dbReference>